<evidence type="ECO:0000313" key="2">
    <source>
        <dbReference type="Proteomes" id="UP001209878"/>
    </source>
</evidence>
<dbReference type="Proteomes" id="UP001209878">
    <property type="component" value="Unassembled WGS sequence"/>
</dbReference>
<name>A0AAD9NUL1_RIDPI</name>
<proteinExistence type="predicted"/>
<evidence type="ECO:0000313" key="1">
    <source>
        <dbReference type="EMBL" id="KAK2179979.1"/>
    </source>
</evidence>
<reference evidence="1" key="1">
    <citation type="journal article" date="2023" name="Mol. Biol. Evol.">
        <title>Third-Generation Sequencing Reveals the Adaptive Role of the Epigenome in Three Deep-Sea Polychaetes.</title>
        <authorList>
            <person name="Perez M."/>
            <person name="Aroh O."/>
            <person name="Sun Y."/>
            <person name="Lan Y."/>
            <person name="Juniper S.K."/>
            <person name="Young C.R."/>
            <person name="Angers B."/>
            <person name="Qian P.Y."/>
        </authorList>
    </citation>
    <scope>NUCLEOTIDE SEQUENCE</scope>
    <source>
        <strain evidence="1">R07B-5</strain>
    </source>
</reference>
<sequence length="62" mass="7386">MHCLVLRRNTFLIYLYVSFTFAPCFCHSVVHSIVQLHNIRINEPLYGITVIVRIIRQDMHSR</sequence>
<comment type="caution">
    <text evidence="1">The sequence shown here is derived from an EMBL/GenBank/DDBJ whole genome shotgun (WGS) entry which is preliminary data.</text>
</comment>
<protein>
    <submittedName>
        <fullName evidence="1">Uncharacterized protein</fullName>
    </submittedName>
</protein>
<keyword evidence="2" id="KW-1185">Reference proteome</keyword>
<organism evidence="1 2">
    <name type="scientific">Ridgeia piscesae</name>
    <name type="common">Tubeworm</name>
    <dbReference type="NCBI Taxonomy" id="27915"/>
    <lineage>
        <taxon>Eukaryota</taxon>
        <taxon>Metazoa</taxon>
        <taxon>Spiralia</taxon>
        <taxon>Lophotrochozoa</taxon>
        <taxon>Annelida</taxon>
        <taxon>Polychaeta</taxon>
        <taxon>Sedentaria</taxon>
        <taxon>Canalipalpata</taxon>
        <taxon>Sabellida</taxon>
        <taxon>Siboglinidae</taxon>
        <taxon>Ridgeia</taxon>
    </lineage>
</organism>
<dbReference type="EMBL" id="JAODUO010000463">
    <property type="protein sequence ID" value="KAK2179979.1"/>
    <property type="molecule type" value="Genomic_DNA"/>
</dbReference>
<gene>
    <name evidence="1" type="ORF">NP493_463g00021</name>
</gene>
<dbReference type="AlphaFoldDB" id="A0AAD9NUL1"/>
<accession>A0AAD9NUL1</accession>